<keyword evidence="2" id="KW-1185">Reference proteome</keyword>
<name>A0ABX8LQX1_9BACT</name>
<organism evidence="1 2">
    <name type="scientific">Geomonas subterranea</name>
    <dbReference type="NCBI Taxonomy" id="2847989"/>
    <lineage>
        <taxon>Bacteria</taxon>
        <taxon>Pseudomonadati</taxon>
        <taxon>Thermodesulfobacteriota</taxon>
        <taxon>Desulfuromonadia</taxon>
        <taxon>Geobacterales</taxon>
        <taxon>Geobacteraceae</taxon>
        <taxon>Geomonas</taxon>
    </lineage>
</organism>
<reference evidence="1 2" key="1">
    <citation type="submission" date="2021-06" db="EMBL/GenBank/DDBJ databases">
        <title>Gemonas diversity in paddy soil.</title>
        <authorList>
            <person name="Liu G."/>
        </authorList>
    </citation>
    <scope>NUCLEOTIDE SEQUENCE [LARGE SCALE GENOMIC DNA]</scope>
    <source>
        <strain evidence="1 2">RG2</strain>
    </source>
</reference>
<accession>A0ABX8LQX1</accession>
<gene>
    <name evidence="1" type="ORF">KP001_09065</name>
</gene>
<proteinExistence type="predicted"/>
<dbReference type="EMBL" id="CP077683">
    <property type="protein sequence ID" value="QXE92648.1"/>
    <property type="molecule type" value="Genomic_DNA"/>
</dbReference>
<protein>
    <submittedName>
        <fullName evidence="1">Uncharacterized protein</fullName>
    </submittedName>
</protein>
<evidence type="ECO:0000313" key="2">
    <source>
        <dbReference type="Proteomes" id="UP000683559"/>
    </source>
</evidence>
<dbReference type="RefSeq" id="WP_217289196.1">
    <property type="nucleotide sequence ID" value="NZ_CP077683.1"/>
</dbReference>
<dbReference type="Proteomes" id="UP000683559">
    <property type="component" value="Chromosome"/>
</dbReference>
<evidence type="ECO:0000313" key="1">
    <source>
        <dbReference type="EMBL" id="QXE92648.1"/>
    </source>
</evidence>
<sequence length="258" mass="29259">MTKTNSKQWGDKSRFYIPNEDARTVRAALNLLDASPRRPVFVGGSGMVLLDALSELPRLEEIAFVDISEFQVAYFKSLLLALKGCSTPSALTGWFSEIIYPQLHYHFSKGRGHEYPLEGVLQALKELFHIRFFFEEEPLDGIKPLLGRIRVHEQDIAAFLTEPARDYDFAYLSNVPDYLPQERLPDLFAACRLRGAPVYLLLTEACPDAGKVRAAWERVGYREHPATGDLTEQNSGLGAFNLKRVWNRRGRVVLLMPC</sequence>